<evidence type="ECO:0000313" key="3">
    <source>
        <dbReference type="Proteomes" id="UP000029120"/>
    </source>
</evidence>
<keyword evidence="3" id="KW-1185">Reference proteome</keyword>
<gene>
    <name evidence="2" type="ordered locus">AALP_Aa2g241700</name>
</gene>
<evidence type="ECO:0000256" key="1">
    <source>
        <dbReference type="SAM" id="MobiDB-lite"/>
    </source>
</evidence>
<dbReference type="Gramene" id="KFK42326">
    <property type="protein sequence ID" value="KFK42326"/>
    <property type="gene ID" value="AALP_AA2G241700"/>
</dbReference>
<evidence type="ECO:0000313" key="2">
    <source>
        <dbReference type="EMBL" id="KFK42326.1"/>
    </source>
</evidence>
<reference evidence="3" key="1">
    <citation type="journal article" date="2015" name="Nat. Plants">
        <title>Genome expansion of Arabis alpina linked with retrotransposition and reduced symmetric DNA methylation.</title>
        <authorList>
            <person name="Willing E.M."/>
            <person name="Rawat V."/>
            <person name="Mandakova T."/>
            <person name="Maumus F."/>
            <person name="James G.V."/>
            <person name="Nordstroem K.J."/>
            <person name="Becker C."/>
            <person name="Warthmann N."/>
            <person name="Chica C."/>
            <person name="Szarzynska B."/>
            <person name="Zytnicki M."/>
            <person name="Albani M.C."/>
            <person name="Kiefer C."/>
            <person name="Bergonzi S."/>
            <person name="Castaings L."/>
            <person name="Mateos J.L."/>
            <person name="Berns M.C."/>
            <person name="Bujdoso N."/>
            <person name="Piofczyk T."/>
            <person name="de Lorenzo L."/>
            <person name="Barrero-Sicilia C."/>
            <person name="Mateos I."/>
            <person name="Piednoel M."/>
            <person name="Hagmann J."/>
            <person name="Chen-Min-Tao R."/>
            <person name="Iglesias-Fernandez R."/>
            <person name="Schuster S.C."/>
            <person name="Alonso-Blanco C."/>
            <person name="Roudier F."/>
            <person name="Carbonero P."/>
            <person name="Paz-Ares J."/>
            <person name="Davis S.J."/>
            <person name="Pecinka A."/>
            <person name="Quesneville H."/>
            <person name="Colot V."/>
            <person name="Lysak M.A."/>
            <person name="Weigel D."/>
            <person name="Coupland G."/>
            <person name="Schneeberger K."/>
        </authorList>
    </citation>
    <scope>NUCLEOTIDE SEQUENCE [LARGE SCALE GENOMIC DNA]</scope>
    <source>
        <strain evidence="3">cv. Pajares</strain>
    </source>
</reference>
<sequence length="95" mass="10741">MCDRICAEAFPITPKSTSAKEQRRRRSRQGGRGRTHNLTRKHHFEFKDSISSREAKLKQPPYRKSQSGGGGELLLSTKATSKRGPEREFALARVS</sequence>
<name>A0A087HJM4_ARAAL</name>
<feature type="compositionally biased region" description="Basic and acidic residues" evidence="1">
    <location>
        <begin position="45"/>
        <end position="57"/>
    </location>
</feature>
<organism evidence="2 3">
    <name type="scientific">Arabis alpina</name>
    <name type="common">Alpine rock-cress</name>
    <dbReference type="NCBI Taxonomy" id="50452"/>
    <lineage>
        <taxon>Eukaryota</taxon>
        <taxon>Viridiplantae</taxon>
        <taxon>Streptophyta</taxon>
        <taxon>Embryophyta</taxon>
        <taxon>Tracheophyta</taxon>
        <taxon>Spermatophyta</taxon>
        <taxon>Magnoliopsida</taxon>
        <taxon>eudicotyledons</taxon>
        <taxon>Gunneridae</taxon>
        <taxon>Pentapetalae</taxon>
        <taxon>rosids</taxon>
        <taxon>malvids</taxon>
        <taxon>Brassicales</taxon>
        <taxon>Brassicaceae</taxon>
        <taxon>Arabideae</taxon>
        <taxon>Arabis</taxon>
    </lineage>
</organism>
<dbReference type="AlphaFoldDB" id="A0A087HJM4"/>
<accession>A0A087HJM4</accession>
<protein>
    <submittedName>
        <fullName evidence="2">Uncharacterized protein</fullName>
    </submittedName>
</protein>
<dbReference type="EMBL" id="CM002870">
    <property type="protein sequence ID" value="KFK42326.1"/>
    <property type="molecule type" value="Genomic_DNA"/>
</dbReference>
<proteinExistence type="predicted"/>
<feature type="compositionally biased region" description="Basic residues" evidence="1">
    <location>
        <begin position="22"/>
        <end position="44"/>
    </location>
</feature>
<dbReference type="Proteomes" id="UP000029120">
    <property type="component" value="Chromosome 2"/>
</dbReference>
<feature type="region of interest" description="Disordered" evidence="1">
    <location>
        <begin position="13"/>
        <end position="95"/>
    </location>
</feature>
<feature type="compositionally biased region" description="Basic and acidic residues" evidence="1">
    <location>
        <begin position="83"/>
        <end position="95"/>
    </location>
</feature>